<organism evidence="2 3">
    <name type="scientific">Zhongshania aliphaticivorans</name>
    <dbReference type="NCBI Taxonomy" id="1470434"/>
    <lineage>
        <taxon>Bacteria</taxon>
        <taxon>Pseudomonadati</taxon>
        <taxon>Pseudomonadota</taxon>
        <taxon>Gammaproteobacteria</taxon>
        <taxon>Cellvibrionales</taxon>
        <taxon>Spongiibacteraceae</taxon>
        <taxon>Zhongshania</taxon>
    </lineage>
</organism>
<dbReference type="EMBL" id="CP014544">
    <property type="protein sequence ID" value="AMO68084.1"/>
    <property type="molecule type" value="Genomic_DNA"/>
</dbReference>
<accession>A0A127M4B7</accession>
<keyword evidence="1" id="KW-1133">Transmembrane helix</keyword>
<evidence type="ECO:0000313" key="2">
    <source>
        <dbReference type="EMBL" id="AMO68084.1"/>
    </source>
</evidence>
<protein>
    <recommendedName>
        <fullName evidence="4">DUF1499 domain-containing protein</fullName>
    </recommendedName>
</protein>
<feature type="transmembrane region" description="Helical" evidence="1">
    <location>
        <begin position="42"/>
        <end position="65"/>
    </location>
</feature>
<name>A0A127M4B7_9GAMM</name>
<evidence type="ECO:0008006" key="4">
    <source>
        <dbReference type="Google" id="ProtNLM"/>
    </source>
</evidence>
<feature type="transmembrane region" description="Helical" evidence="1">
    <location>
        <begin position="77"/>
        <end position="96"/>
    </location>
</feature>
<dbReference type="AlphaFoldDB" id="A0A127M4B7"/>
<dbReference type="Pfam" id="PF07386">
    <property type="entry name" value="DUF1499"/>
    <property type="match status" value="1"/>
</dbReference>
<keyword evidence="1" id="KW-0812">Transmembrane</keyword>
<reference evidence="2 3" key="1">
    <citation type="submission" date="2015-12" db="EMBL/GenBank/DDBJ databases">
        <authorList>
            <person name="Shamseldin A."/>
            <person name="Moawad H."/>
            <person name="Abd El-Rahim W.M."/>
            <person name="Sadowsky M.J."/>
        </authorList>
    </citation>
    <scope>NUCLEOTIDE SEQUENCE [LARGE SCALE GENOMIC DNA]</scope>
    <source>
        <strain evidence="2 3">SM2</strain>
    </source>
</reference>
<dbReference type="Proteomes" id="UP000074119">
    <property type="component" value="Chromosome"/>
</dbReference>
<evidence type="ECO:0000256" key="1">
    <source>
        <dbReference type="SAM" id="Phobius"/>
    </source>
</evidence>
<dbReference type="KEGG" id="zal:AZF00_07090"/>
<gene>
    <name evidence="2" type="ORF">AZF00_07090</name>
</gene>
<evidence type="ECO:0000313" key="3">
    <source>
        <dbReference type="Proteomes" id="UP000074119"/>
    </source>
</evidence>
<dbReference type="InterPro" id="IPR010865">
    <property type="entry name" value="DUF1499"/>
</dbReference>
<dbReference type="RefSeq" id="WP_008247339.1">
    <property type="nucleotide sequence ID" value="NZ_CP014544.1"/>
</dbReference>
<sequence>MKNNIGRSMTIARLTQTLAICSLLLLLIGTAGVRLQAFDYQIGLSMFSLAGLFSFISICASALFTRRAKHAEARRKLSNAALIALPAAIFFSLSLFQGAGAPLIHDISTDLSNPPEFIKAPSLRKPSDNSLKYQTANISLQQQAYPELNSLISSLSVPAAQKRAYKIASEMGWLVYYQNDGHLEAEDRSFWFGFVDDIAIRIQASDDGSIIDLRSASRTGKGDLGVNAKRIKAFSTLFAQTDSVHP</sequence>
<proteinExistence type="predicted"/>
<dbReference type="STRING" id="1470434.AZF00_07090"/>
<keyword evidence="1" id="KW-0472">Membrane</keyword>